<keyword evidence="5" id="KW-1185">Reference proteome</keyword>
<keyword evidence="2" id="KW-0808">Transferase</keyword>
<proteinExistence type="inferred from homology"/>
<dbReference type="Gene3D" id="3.40.50.300">
    <property type="entry name" value="P-loop containing nucleotide triphosphate hydrolases"/>
    <property type="match status" value="1"/>
</dbReference>
<sequence length="381" mass="44769">MASPSAIDQLDIIQRVAIQISQGLSRATLTTFIYAEAGEPPITSHIKRITINYIIRAPRRQQSTAIIRIVRDRFQKDPRMFPTVIRALKMMAEYRFPNEWMKGDMVLEPGVTPETLKKIESFELKEGDILIATYPKTGTTWMQELVWLICNNGDIKQARSMPIFERVPFFEYKLDGVKSGLDVLQERPRPYMIKTHFRSEIYQSQIEAGKVKIIVGIRNPKDTLVSLYHFYRMNNNLGNFKGTWDDFFELYKTKHIVFGDYFKWYSYWLQYKDKPNVKLIKYEDMHHRMSDVIDDVCQFLGKTLSRDAIPDIIQHLTFNDMSKNPMVNFNALDLLDKDISPFMRKGKIGDWKNYFSEEQSSVVDKHYREVIEPLGVKLEFE</sequence>
<dbReference type="PANTHER" id="PTHR11783">
    <property type="entry name" value="SULFOTRANSFERASE SULT"/>
    <property type="match status" value="1"/>
</dbReference>
<dbReference type="EMBL" id="JAODUP010000005">
    <property type="protein sequence ID" value="KAK2170011.1"/>
    <property type="molecule type" value="Genomic_DNA"/>
</dbReference>
<dbReference type="GO" id="GO:0008146">
    <property type="term" value="F:sulfotransferase activity"/>
    <property type="evidence" value="ECO:0007669"/>
    <property type="project" value="InterPro"/>
</dbReference>
<evidence type="ECO:0000259" key="3">
    <source>
        <dbReference type="Pfam" id="PF00685"/>
    </source>
</evidence>
<dbReference type="AlphaFoldDB" id="A0AAD9KET5"/>
<evidence type="ECO:0000313" key="5">
    <source>
        <dbReference type="Proteomes" id="UP001208570"/>
    </source>
</evidence>
<reference evidence="4" key="1">
    <citation type="journal article" date="2023" name="Mol. Biol. Evol.">
        <title>Third-Generation Sequencing Reveals the Adaptive Role of the Epigenome in Three Deep-Sea Polychaetes.</title>
        <authorList>
            <person name="Perez M."/>
            <person name="Aroh O."/>
            <person name="Sun Y."/>
            <person name="Lan Y."/>
            <person name="Juniper S.K."/>
            <person name="Young C.R."/>
            <person name="Angers B."/>
            <person name="Qian P.Y."/>
        </authorList>
    </citation>
    <scope>NUCLEOTIDE SEQUENCE</scope>
    <source>
        <strain evidence="4">P08H-3</strain>
    </source>
</reference>
<comment type="caution">
    <text evidence="4">The sequence shown here is derived from an EMBL/GenBank/DDBJ whole genome shotgun (WGS) entry which is preliminary data.</text>
</comment>
<dbReference type="Proteomes" id="UP001208570">
    <property type="component" value="Unassembled WGS sequence"/>
</dbReference>
<organism evidence="4 5">
    <name type="scientific">Paralvinella palmiformis</name>
    <dbReference type="NCBI Taxonomy" id="53620"/>
    <lineage>
        <taxon>Eukaryota</taxon>
        <taxon>Metazoa</taxon>
        <taxon>Spiralia</taxon>
        <taxon>Lophotrochozoa</taxon>
        <taxon>Annelida</taxon>
        <taxon>Polychaeta</taxon>
        <taxon>Sedentaria</taxon>
        <taxon>Canalipalpata</taxon>
        <taxon>Terebellida</taxon>
        <taxon>Terebelliformia</taxon>
        <taxon>Alvinellidae</taxon>
        <taxon>Paralvinella</taxon>
    </lineage>
</organism>
<name>A0AAD9KET5_9ANNE</name>
<evidence type="ECO:0000256" key="2">
    <source>
        <dbReference type="ARBA" id="ARBA00022679"/>
    </source>
</evidence>
<dbReference type="Pfam" id="PF00685">
    <property type="entry name" value="Sulfotransfer_1"/>
    <property type="match status" value="1"/>
</dbReference>
<protein>
    <recommendedName>
        <fullName evidence="3">Sulfotransferase domain-containing protein</fullName>
    </recommendedName>
</protein>
<evidence type="ECO:0000256" key="1">
    <source>
        <dbReference type="ARBA" id="ARBA00005771"/>
    </source>
</evidence>
<dbReference type="InterPro" id="IPR027417">
    <property type="entry name" value="P-loop_NTPase"/>
</dbReference>
<gene>
    <name evidence="4" type="ORF">LSH36_5g16031</name>
</gene>
<dbReference type="InterPro" id="IPR000863">
    <property type="entry name" value="Sulfotransferase_dom"/>
</dbReference>
<evidence type="ECO:0000313" key="4">
    <source>
        <dbReference type="EMBL" id="KAK2170011.1"/>
    </source>
</evidence>
<feature type="domain" description="Sulfotransferase" evidence="3">
    <location>
        <begin position="127"/>
        <end position="371"/>
    </location>
</feature>
<dbReference type="SUPFAM" id="SSF52540">
    <property type="entry name" value="P-loop containing nucleoside triphosphate hydrolases"/>
    <property type="match status" value="1"/>
</dbReference>
<accession>A0AAD9KET5</accession>
<comment type="similarity">
    <text evidence="1">Belongs to the sulfotransferase 1 family.</text>
</comment>